<comment type="caution">
    <text evidence="3">The sequence shown here is derived from an EMBL/GenBank/DDBJ whole genome shotgun (WGS) entry which is preliminary data.</text>
</comment>
<evidence type="ECO:0000256" key="1">
    <source>
        <dbReference type="ARBA" id="ARBA00022741"/>
    </source>
</evidence>
<dbReference type="Gene3D" id="1.10.3090.10">
    <property type="entry name" value="cca-adding enzyme, domain 2"/>
    <property type="match status" value="1"/>
</dbReference>
<proteinExistence type="predicted"/>
<dbReference type="EMBL" id="VULX01000003">
    <property type="protein sequence ID" value="MSR90676.1"/>
    <property type="molecule type" value="Genomic_DNA"/>
</dbReference>
<feature type="domain" description="HD" evidence="2">
    <location>
        <begin position="59"/>
        <end position="144"/>
    </location>
</feature>
<evidence type="ECO:0000259" key="2">
    <source>
        <dbReference type="Pfam" id="PF01966"/>
    </source>
</evidence>
<dbReference type="InterPro" id="IPR050124">
    <property type="entry name" value="tRNA_CCA-adding_enzyme"/>
</dbReference>
<dbReference type="PANTHER" id="PTHR47545:SF2">
    <property type="entry name" value="CC-ADDING TRNA NUCLEOTIDYLTRANSFERASE"/>
    <property type="match status" value="1"/>
</dbReference>
<gene>
    <name evidence="3" type="ORF">FYJ33_04400</name>
</gene>
<dbReference type="Pfam" id="PF01966">
    <property type="entry name" value="HD"/>
    <property type="match status" value="1"/>
</dbReference>
<dbReference type="CDD" id="cd00077">
    <property type="entry name" value="HDc"/>
    <property type="match status" value="1"/>
</dbReference>
<dbReference type="RefSeq" id="WP_154530556.1">
    <property type="nucleotide sequence ID" value="NZ_JAQXTV010000051.1"/>
</dbReference>
<sequence>MNKMEIFDQLQNYLLNKKKPSQYIKNMMEDGKFNEEPFDVFLELRNTEQEKKFHPEGNVLNHTLMVVDEAAKVKDESSDVIVFMWAALLHDIGKSKTTIKRNNRWTSYDHDIVGKDLAERFLYKFGLDDDFVKKVSSLIRWHMQILYVNRNLPYANLKKMVSEVSIKDISLLSVCDRMGRGNLNDKDICDINKQNEYFVKKAQNEQKKLSFQM</sequence>
<dbReference type="AlphaFoldDB" id="A0A7X2T0J0"/>
<keyword evidence="4" id="KW-1185">Reference proteome</keyword>
<keyword evidence="1" id="KW-0547">Nucleotide-binding</keyword>
<reference evidence="3 4" key="1">
    <citation type="submission" date="2019-08" db="EMBL/GenBank/DDBJ databases">
        <title>In-depth cultivation of the pig gut microbiome towards novel bacterial diversity and tailored functional studies.</title>
        <authorList>
            <person name="Wylensek D."/>
            <person name="Hitch T.C.A."/>
            <person name="Clavel T."/>
        </authorList>
    </citation>
    <scope>NUCLEOTIDE SEQUENCE [LARGE SCALE GENOMIC DNA]</scope>
    <source>
        <strain evidence="3 4">WCA-383-APC-5B</strain>
    </source>
</reference>
<evidence type="ECO:0000313" key="4">
    <source>
        <dbReference type="Proteomes" id="UP000460287"/>
    </source>
</evidence>
<accession>A0A7X2T0J0</accession>
<dbReference type="GO" id="GO:0000166">
    <property type="term" value="F:nucleotide binding"/>
    <property type="evidence" value="ECO:0007669"/>
    <property type="project" value="UniProtKB-KW"/>
</dbReference>
<organism evidence="3 4">
    <name type="scientific">Inconstantimicrobium porci</name>
    <dbReference type="NCBI Taxonomy" id="2652291"/>
    <lineage>
        <taxon>Bacteria</taxon>
        <taxon>Bacillati</taxon>
        <taxon>Bacillota</taxon>
        <taxon>Clostridia</taxon>
        <taxon>Eubacteriales</taxon>
        <taxon>Clostridiaceae</taxon>
        <taxon>Inconstantimicrobium</taxon>
    </lineage>
</organism>
<dbReference type="InterPro" id="IPR006675">
    <property type="entry name" value="HDIG_dom"/>
</dbReference>
<protein>
    <submittedName>
        <fullName evidence="3">HDIG domain-containing protein</fullName>
    </submittedName>
</protein>
<dbReference type="InterPro" id="IPR003607">
    <property type="entry name" value="HD/PDEase_dom"/>
</dbReference>
<evidence type="ECO:0000313" key="3">
    <source>
        <dbReference type="EMBL" id="MSR90676.1"/>
    </source>
</evidence>
<dbReference type="InterPro" id="IPR006674">
    <property type="entry name" value="HD_domain"/>
</dbReference>
<dbReference type="PANTHER" id="PTHR47545">
    <property type="entry name" value="MULTIFUNCTIONAL CCA PROTEIN"/>
    <property type="match status" value="1"/>
</dbReference>
<dbReference type="Proteomes" id="UP000460287">
    <property type="component" value="Unassembled WGS sequence"/>
</dbReference>
<dbReference type="NCBIfam" id="TIGR00277">
    <property type="entry name" value="HDIG"/>
    <property type="match status" value="1"/>
</dbReference>
<dbReference type="SUPFAM" id="SSF109604">
    <property type="entry name" value="HD-domain/PDEase-like"/>
    <property type="match status" value="1"/>
</dbReference>
<name>A0A7X2T0J0_9CLOT</name>